<dbReference type="CDD" id="cd24048">
    <property type="entry name" value="ASKHA_NBD_FtsA"/>
    <property type="match status" value="1"/>
</dbReference>
<evidence type="ECO:0000256" key="1">
    <source>
        <dbReference type="ARBA" id="ARBA00022475"/>
    </source>
</evidence>
<reference evidence="8 9" key="1">
    <citation type="journal article" date="2016" name="Nat. Commun.">
        <title>Thousands of microbial genomes shed light on interconnected biogeochemical processes in an aquifer system.</title>
        <authorList>
            <person name="Anantharaman K."/>
            <person name="Brown C.T."/>
            <person name="Hug L.A."/>
            <person name="Sharon I."/>
            <person name="Castelle C.J."/>
            <person name="Probst A.J."/>
            <person name="Thomas B.C."/>
            <person name="Singh A."/>
            <person name="Wilkins M.J."/>
            <person name="Karaoz U."/>
            <person name="Brodie E.L."/>
            <person name="Williams K.H."/>
            <person name="Hubbard S.S."/>
            <person name="Banfield J.F."/>
        </authorList>
    </citation>
    <scope>NUCLEOTIDE SEQUENCE [LARGE SCALE GENOMIC DNA]</scope>
</reference>
<dbReference type="PIRSF" id="PIRSF003101">
    <property type="entry name" value="FtsA"/>
    <property type="match status" value="1"/>
</dbReference>
<keyword evidence="2 5" id="KW-0132">Cell division</keyword>
<dbReference type="PANTHER" id="PTHR32432">
    <property type="entry name" value="CELL DIVISION PROTEIN FTSA-RELATED"/>
    <property type="match status" value="1"/>
</dbReference>
<evidence type="ECO:0000259" key="7">
    <source>
        <dbReference type="SMART" id="SM00842"/>
    </source>
</evidence>
<comment type="function">
    <text evidence="5 6">Cell division protein that is involved in the assembly of the Z ring. May serve as a membrane anchor for the Z ring.</text>
</comment>
<dbReference type="NCBIfam" id="TIGR01174">
    <property type="entry name" value="ftsA"/>
    <property type="match status" value="1"/>
</dbReference>
<keyword evidence="1 5" id="KW-1003">Cell membrane</keyword>
<comment type="caution">
    <text evidence="8">The sequence shown here is derived from an EMBL/GenBank/DDBJ whole genome shotgun (WGS) entry which is preliminary data.</text>
</comment>
<evidence type="ECO:0000256" key="4">
    <source>
        <dbReference type="ARBA" id="ARBA00023306"/>
    </source>
</evidence>
<comment type="similarity">
    <text evidence="5 6">Belongs to the FtsA/MreB family.</text>
</comment>
<evidence type="ECO:0000256" key="5">
    <source>
        <dbReference type="HAMAP-Rule" id="MF_02033"/>
    </source>
</evidence>
<evidence type="ECO:0000256" key="3">
    <source>
        <dbReference type="ARBA" id="ARBA00023136"/>
    </source>
</evidence>
<feature type="domain" description="SHS2" evidence="7">
    <location>
        <begin position="7"/>
        <end position="196"/>
    </location>
</feature>
<evidence type="ECO:0000256" key="6">
    <source>
        <dbReference type="PIRNR" id="PIRNR003101"/>
    </source>
</evidence>
<dbReference type="HAMAP" id="MF_02033">
    <property type="entry name" value="FtsA"/>
    <property type="match status" value="1"/>
</dbReference>
<dbReference type="PANTHER" id="PTHR32432:SF4">
    <property type="entry name" value="CELL DIVISION PROTEIN FTSA"/>
    <property type="match status" value="1"/>
</dbReference>
<keyword evidence="3 5" id="KW-0472">Membrane</keyword>
<comment type="subcellular location">
    <subcellularLocation>
        <location evidence="5">Cell membrane</location>
        <topology evidence="5">Peripheral membrane protein</topology>
        <orientation evidence="5">Cytoplasmic side</orientation>
    </subcellularLocation>
    <text evidence="5">Localizes to the Z ring in an FtsZ-dependent manner. Targeted to the membrane through a conserved C-terminal amphipathic helix.</text>
</comment>
<name>A0A1G2E498_9BACT</name>
<evidence type="ECO:0000313" key="8">
    <source>
        <dbReference type="EMBL" id="OGZ20686.1"/>
    </source>
</evidence>
<dbReference type="EMBL" id="MHMA01000004">
    <property type="protein sequence ID" value="OGZ20686.1"/>
    <property type="molecule type" value="Genomic_DNA"/>
</dbReference>
<evidence type="ECO:0000313" key="9">
    <source>
        <dbReference type="Proteomes" id="UP000178721"/>
    </source>
</evidence>
<dbReference type="Proteomes" id="UP000178721">
    <property type="component" value="Unassembled WGS sequence"/>
</dbReference>
<protein>
    <recommendedName>
        <fullName evidence="5 6">Cell division protein FtsA</fullName>
    </recommendedName>
</protein>
<evidence type="ECO:0000256" key="2">
    <source>
        <dbReference type="ARBA" id="ARBA00022618"/>
    </source>
</evidence>
<dbReference type="AlphaFoldDB" id="A0A1G2E498"/>
<dbReference type="GO" id="GO:0009898">
    <property type="term" value="C:cytoplasmic side of plasma membrane"/>
    <property type="evidence" value="ECO:0007669"/>
    <property type="project" value="UniProtKB-UniRule"/>
</dbReference>
<dbReference type="InterPro" id="IPR050696">
    <property type="entry name" value="FtsA/MreB"/>
</dbReference>
<dbReference type="InterPro" id="IPR003494">
    <property type="entry name" value="SHS2_FtsA"/>
</dbReference>
<dbReference type="Gene3D" id="3.30.1490.110">
    <property type="match status" value="1"/>
</dbReference>
<dbReference type="Pfam" id="PF02491">
    <property type="entry name" value="SHS2_FTSA"/>
    <property type="match status" value="1"/>
</dbReference>
<proteinExistence type="inferred from homology"/>
<dbReference type="GO" id="GO:0032153">
    <property type="term" value="C:cell division site"/>
    <property type="evidence" value="ECO:0007669"/>
    <property type="project" value="UniProtKB-UniRule"/>
</dbReference>
<organism evidence="8 9">
    <name type="scientific">Candidatus Nealsonbacteria bacterium RIFCSPHIGHO2_01_FULL_43_31</name>
    <dbReference type="NCBI Taxonomy" id="1801665"/>
    <lineage>
        <taxon>Bacteria</taxon>
        <taxon>Candidatus Nealsoniibacteriota</taxon>
    </lineage>
</organism>
<dbReference type="InterPro" id="IPR020823">
    <property type="entry name" value="Cell_div_FtsA"/>
</dbReference>
<accession>A0A1G2E498</accession>
<comment type="subunit">
    <text evidence="5">Self-interacts. Interacts with FtsZ.</text>
</comment>
<dbReference type="Gene3D" id="3.30.420.40">
    <property type="match status" value="2"/>
</dbReference>
<dbReference type="InterPro" id="IPR043129">
    <property type="entry name" value="ATPase_NBD"/>
</dbReference>
<dbReference type="GO" id="GO:0043093">
    <property type="term" value="P:FtsZ-dependent cytokinesis"/>
    <property type="evidence" value="ECO:0007669"/>
    <property type="project" value="UniProtKB-UniRule"/>
</dbReference>
<sequence length="402" mass="43102">MAKNRLITGLDIGTHSIKALSVGQKSNSQVPEVLGLVELPSFGVRRGVVFNTDSVSEKIVQALNQLQENIGQKIEDIYVNIGGSHIFSALSRGTIIVSRADRKISEEDVNRAVQAAKTFPVPSNNEILEVFPKEFVIDGHGKIKNPCEMEGVRLEAEVLALCAFSPYKSNLTSAVLSANLQIADIIPSAIASSRAVLTPQQKELGVCLLDIGAGTTDFAVFQEGDLVYASVFPVGSAHITYDLAVGLKVDIELAEQIKKEFGTCLYKGGGKKEKIETENGETLVFSQKALVEIIESRMGDIFDLVRQELKKISPSCSLPAGVVLTGGGAKLAKIVEFAKKELKLPVRLGFPQNLEGLERDPSLSTVCGLVLAGAEGGGVDSPFFRTGLPAKIKKILKIFIPS</sequence>
<gene>
    <name evidence="5" type="primary">ftsA</name>
    <name evidence="8" type="ORF">A2654_00115</name>
</gene>
<dbReference type="Pfam" id="PF14450">
    <property type="entry name" value="FtsA"/>
    <property type="match status" value="1"/>
</dbReference>
<dbReference type="SMART" id="SM00842">
    <property type="entry name" value="FtsA"/>
    <property type="match status" value="1"/>
</dbReference>
<dbReference type="SUPFAM" id="SSF53067">
    <property type="entry name" value="Actin-like ATPase domain"/>
    <property type="match status" value="2"/>
</dbReference>
<keyword evidence="4 5" id="KW-0131">Cell cycle</keyword>